<dbReference type="AlphaFoldDB" id="A0A6B8RJ30"/>
<dbReference type="PANTHER" id="PTHR48078">
    <property type="entry name" value="THREONINE DEHYDRATASE, MITOCHONDRIAL-RELATED"/>
    <property type="match status" value="1"/>
</dbReference>
<organism evidence="5 6">
    <name type="scientific">Paenibacillus psychroresistens</name>
    <dbReference type="NCBI Taxonomy" id="1778678"/>
    <lineage>
        <taxon>Bacteria</taxon>
        <taxon>Bacillati</taxon>
        <taxon>Bacillota</taxon>
        <taxon>Bacilli</taxon>
        <taxon>Bacillales</taxon>
        <taxon>Paenibacillaceae</taxon>
        <taxon>Paenibacillus</taxon>
    </lineage>
</organism>
<sequence>MDCFLLKCTLCNKTEVFALKGKCECGGTLLVEYDIELAARTFTKANLKQRHSSMWKYHELLPITNPNCIVSLGEGYTPLIRLNTWEQKLPLGKLYIKREEQNPTGSFKARGFSAALTLLKERGIVKAAVPSNGNAASAFAAYSGRAGIDAYVFIPQDCPYLIVEECLHYGAKTYLVDGLIHDAGAIVEAGKVEQGWFNVGTLREPGRVEGKKTMGFEIAEQLEWTLPDVIIYPTGGGSGVIGLWRAFSQLLELGLVNGEMPRIAAVQEYGCTPICDAFQETGLTVYATLPAPTGMRVPEPPDRQLVASIIRKMNGTTVTVTQAEIRAAAAATGLSGISSSPEGAATWAGMLRLCETGWIQKKDKVVLFNTSHAMKYSAGKHASHIPLIKSYQDFLDVRK</sequence>
<dbReference type="EMBL" id="CP034235">
    <property type="protein sequence ID" value="QGQ96471.1"/>
    <property type="molecule type" value="Genomic_DNA"/>
</dbReference>
<dbReference type="Proteomes" id="UP000426246">
    <property type="component" value="Chromosome"/>
</dbReference>
<dbReference type="RefSeq" id="WP_155701517.1">
    <property type="nucleotide sequence ID" value="NZ_CP034235.1"/>
</dbReference>
<reference evidence="6" key="1">
    <citation type="submission" date="2018-11" db="EMBL/GenBank/DDBJ databases">
        <title>Complete genome sequence of Paenibacillus sp. ML311-T8.</title>
        <authorList>
            <person name="Nam Y.-D."/>
            <person name="Kang J."/>
            <person name="Chung W.-H."/>
            <person name="Park Y.S."/>
        </authorList>
    </citation>
    <scope>NUCLEOTIDE SEQUENCE [LARGE SCALE GENOMIC DNA]</scope>
    <source>
        <strain evidence="6">ML311-T8</strain>
    </source>
</reference>
<dbReference type="Gene3D" id="3.40.50.1100">
    <property type="match status" value="2"/>
</dbReference>
<dbReference type="KEGG" id="ppsc:EHS13_17060"/>
<comment type="cofactor">
    <cofactor evidence="1">
        <name>pyridoxal 5'-phosphate</name>
        <dbReference type="ChEBI" id="CHEBI:597326"/>
    </cofactor>
</comment>
<protein>
    <submittedName>
        <fullName evidence="5">Threonine synthase</fullName>
        <ecNumber evidence="5">4.2.3.1</ecNumber>
    </submittedName>
</protein>
<dbReference type="CDD" id="cd01563">
    <property type="entry name" value="Thr-synth_1"/>
    <property type="match status" value="1"/>
</dbReference>
<dbReference type="EC" id="4.2.3.1" evidence="5"/>
<dbReference type="InterPro" id="IPR050147">
    <property type="entry name" value="Ser/Thr_Dehydratase"/>
</dbReference>
<keyword evidence="6" id="KW-1185">Reference proteome</keyword>
<dbReference type="OrthoDB" id="9778118at2"/>
<dbReference type="GO" id="GO:0009097">
    <property type="term" value="P:isoleucine biosynthetic process"/>
    <property type="evidence" value="ECO:0007669"/>
    <property type="project" value="TreeGrafter"/>
</dbReference>
<name>A0A6B8RJ30_9BACL</name>
<evidence type="ECO:0000313" key="6">
    <source>
        <dbReference type="Proteomes" id="UP000426246"/>
    </source>
</evidence>
<dbReference type="GO" id="GO:0006567">
    <property type="term" value="P:L-threonine catabolic process"/>
    <property type="evidence" value="ECO:0007669"/>
    <property type="project" value="TreeGrafter"/>
</dbReference>
<dbReference type="InterPro" id="IPR036052">
    <property type="entry name" value="TrpB-like_PALP_sf"/>
</dbReference>
<dbReference type="GO" id="GO:0004794">
    <property type="term" value="F:threonine deaminase activity"/>
    <property type="evidence" value="ECO:0007669"/>
    <property type="project" value="TreeGrafter"/>
</dbReference>
<evidence type="ECO:0000259" key="4">
    <source>
        <dbReference type="Pfam" id="PF00291"/>
    </source>
</evidence>
<dbReference type="GO" id="GO:0004795">
    <property type="term" value="F:threonine synthase activity"/>
    <property type="evidence" value="ECO:0007669"/>
    <property type="project" value="UniProtKB-EC"/>
</dbReference>
<proteinExistence type="predicted"/>
<evidence type="ECO:0000256" key="1">
    <source>
        <dbReference type="ARBA" id="ARBA00001933"/>
    </source>
</evidence>
<dbReference type="SUPFAM" id="SSF53686">
    <property type="entry name" value="Tryptophan synthase beta subunit-like PLP-dependent enzymes"/>
    <property type="match status" value="1"/>
</dbReference>
<dbReference type="Pfam" id="PF00291">
    <property type="entry name" value="PALP"/>
    <property type="match status" value="1"/>
</dbReference>
<dbReference type="GO" id="GO:0006565">
    <property type="term" value="P:L-serine catabolic process"/>
    <property type="evidence" value="ECO:0007669"/>
    <property type="project" value="TreeGrafter"/>
</dbReference>
<dbReference type="GO" id="GO:0003941">
    <property type="term" value="F:L-serine ammonia-lyase activity"/>
    <property type="evidence" value="ECO:0007669"/>
    <property type="project" value="TreeGrafter"/>
</dbReference>
<evidence type="ECO:0000313" key="5">
    <source>
        <dbReference type="EMBL" id="QGQ96471.1"/>
    </source>
</evidence>
<gene>
    <name evidence="5" type="ORF">EHS13_17060</name>
</gene>
<keyword evidence="2" id="KW-0663">Pyridoxal phosphate</keyword>
<keyword evidence="3 5" id="KW-0456">Lyase</keyword>
<evidence type="ECO:0000256" key="2">
    <source>
        <dbReference type="ARBA" id="ARBA00022898"/>
    </source>
</evidence>
<dbReference type="NCBIfam" id="NF006050">
    <property type="entry name" value="PRK08197.1"/>
    <property type="match status" value="1"/>
</dbReference>
<evidence type="ECO:0000256" key="3">
    <source>
        <dbReference type="ARBA" id="ARBA00023239"/>
    </source>
</evidence>
<dbReference type="PANTHER" id="PTHR48078:SF6">
    <property type="entry name" value="L-THREONINE DEHYDRATASE CATABOLIC TDCB"/>
    <property type="match status" value="1"/>
</dbReference>
<feature type="domain" description="Tryptophan synthase beta chain-like PALP" evidence="4">
    <location>
        <begin position="70"/>
        <end position="370"/>
    </location>
</feature>
<dbReference type="InterPro" id="IPR001926">
    <property type="entry name" value="TrpB-like_PALP"/>
</dbReference>
<accession>A0A6B8RJ30</accession>